<dbReference type="FunFam" id="1.10.20.10:FF:000057">
    <property type="entry name" value="ankyrin repeat and BTB/POZ domain-containing protein 2"/>
    <property type="match status" value="1"/>
</dbReference>
<protein>
    <recommendedName>
        <fullName evidence="4">Ankyrin repeat and BTB/POZ domain-containing protein 2</fullName>
    </recommendedName>
</protein>
<reference evidence="7" key="3">
    <citation type="submission" date="2025-09" db="UniProtKB">
        <authorList>
            <consortium name="Ensembl"/>
        </authorList>
    </citation>
    <scope>IDENTIFICATION</scope>
    <source>
        <strain evidence="7">Thoroughbred</strain>
    </source>
</reference>
<dbReference type="SUPFAM" id="SSF47113">
    <property type="entry name" value="Histone-fold"/>
    <property type="match status" value="2"/>
</dbReference>
<dbReference type="Pfam" id="PF00023">
    <property type="entry name" value="Ank"/>
    <property type="match status" value="1"/>
</dbReference>
<keyword evidence="1" id="KW-0677">Repeat</keyword>
<evidence type="ECO:0000256" key="1">
    <source>
        <dbReference type="ARBA" id="ARBA00022737"/>
    </source>
</evidence>
<gene>
    <name evidence="7" type="primary">ABTB2</name>
</gene>
<evidence type="ECO:0000256" key="2">
    <source>
        <dbReference type="ARBA" id="ARBA00023043"/>
    </source>
</evidence>
<dbReference type="InterPro" id="IPR002110">
    <property type="entry name" value="Ankyrin_rpt"/>
</dbReference>
<dbReference type="PANTHER" id="PTHR46071:SF3">
    <property type="entry name" value="ANKYRIN REPEAT AND BTB_POZ DOMAIN-CONTAINING PROTEIN 2"/>
    <property type="match status" value="1"/>
</dbReference>
<dbReference type="GeneTree" id="ENSGT00940000157661"/>
<dbReference type="InterPro" id="IPR059008">
    <property type="entry name" value="ABTB2/3_histone"/>
</dbReference>
<dbReference type="GO" id="GO:0046982">
    <property type="term" value="F:protein heterodimerization activity"/>
    <property type="evidence" value="ECO:0007669"/>
    <property type="project" value="InterPro"/>
</dbReference>
<keyword evidence="8" id="KW-1185">Reference proteome</keyword>
<dbReference type="InterPro" id="IPR048063">
    <property type="entry name" value="ABTB2_BTB_POZ"/>
</dbReference>
<evidence type="ECO:0000256" key="5">
    <source>
        <dbReference type="PROSITE-ProRule" id="PRU00023"/>
    </source>
</evidence>
<evidence type="ECO:0000313" key="7">
    <source>
        <dbReference type="Ensembl" id="ENSECAP00000062547.1"/>
    </source>
</evidence>
<evidence type="ECO:0000256" key="3">
    <source>
        <dbReference type="ARBA" id="ARBA00056228"/>
    </source>
</evidence>
<feature type="repeat" description="ANK" evidence="5">
    <location>
        <begin position="516"/>
        <end position="548"/>
    </location>
</feature>
<organism evidence="7 8">
    <name type="scientific">Equus caballus</name>
    <name type="common">Horse</name>
    <dbReference type="NCBI Taxonomy" id="9796"/>
    <lineage>
        <taxon>Eukaryota</taxon>
        <taxon>Metazoa</taxon>
        <taxon>Chordata</taxon>
        <taxon>Craniata</taxon>
        <taxon>Vertebrata</taxon>
        <taxon>Euteleostomi</taxon>
        <taxon>Mammalia</taxon>
        <taxon>Eutheria</taxon>
        <taxon>Laurasiatheria</taxon>
        <taxon>Perissodactyla</taxon>
        <taxon>Equidae</taxon>
        <taxon>Equus</taxon>
    </lineage>
</organism>
<accession>A0A9L0RL40</accession>
<dbReference type="Pfam" id="PF12796">
    <property type="entry name" value="Ank_2"/>
    <property type="match status" value="1"/>
</dbReference>
<proteinExistence type="predicted"/>
<keyword evidence="2 5" id="KW-0040">ANK repeat</keyword>
<dbReference type="SUPFAM" id="SSF48403">
    <property type="entry name" value="Ankyrin repeat"/>
    <property type="match status" value="1"/>
</dbReference>
<dbReference type="PANTHER" id="PTHR46071">
    <property type="entry name" value="ANKYRIN REPEAT AND BTB/POZ DOMAIN-CONTAINING"/>
    <property type="match status" value="1"/>
</dbReference>
<dbReference type="Gene3D" id="3.30.710.10">
    <property type="entry name" value="Potassium Channel Kv1.1, Chain A"/>
    <property type="match status" value="1"/>
</dbReference>
<dbReference type="Pfam" id="PF00651">
    <property type="entry name" value="BTB"/>
    <property type="match status" value="1"/>
</dbReference>
<dbReference type="FunFam" id="1.25.40.20:FF:000045">
    <property type="entry name" value="Ankyrin repeat and BTB/POZ domain-containing protein 2"/>
    <property type="match status" value="1"/>
</dbReference>
<dbReference type="SMART" id="SM00248">
    <property type="entry name" value="ANK"/>
    <property type="match status" value="5"/>
</dbReference>
<dbReference type="InterPro" id="IPR009072">
    <property type="entry name" value="Histone-fold"/>
</dbReference>
<dbReference type="AlphaFoldDB" id="A0A9L0RL40"/>
<evidence type="ECO:0000259" key="6">
    <source>
        <dbReference type="PROSITE" id="PS50097"/>
    </source>
</evidence>
<dbReference type="SMART" id="SM00225">
    <property type="entry name" value="BTB"/>
    <property type="match status" value="1"/>
</dbReference>
<reference evidence="7 8" key="1">
    <citation type="journal article" date="2009" name="Science">
        <title>Genome sequence, comparative analysis, and population genetics of the domestic horse.</title>
        <authorList>
            <consortium name="Broad Institute Genome Sequencing Platform"/>
            <consortium name="Broad Institute Whole Genome Assembly Team"/>
            <person name="Wade C.M."/>
            <person name="Giulotto E."/>
            <person name="Sigurdsson S."/>
            <person name="Zoli M."/>
            <person name="Gnerre S."/>
            <person name="Imsland F."/>
            <person name="Lear T.L."/>
            <person name="Adelson D.L."/>
            <person name="Bailey E."/>
            <person name="Bellone R.R."/>
            <person name="Bloecker H."/>
            <person name="Distl O."/>
            <person name="Edgar R.C."/>
            <person name="Garber M."/>
            <person name="Leeb T."/>
            <person name="Mauceli E."/>
            <person name="MacLeod J.N."/>
            <person name="Penedo M.C.T."/>
            <person name="Raison J.M."/>
            <person name="Sharpe T."/>
            <person name="Vogel J."/>
            <person name="Andersson L."/>
            <person name="Antczak D.F."/>
            <person name="Biagi T."/>
            <person name="Binns M.M."/>
            <person name="Chowdhary B.P."/>
            <person name="Coleman S.J."/>
            <person name="Della Valle G."/>
            <person name="Fryc S."/>
            <person name="Guerin G."/>
            <person name="Hasegawa T."/>
            <person name="Hill E.W."/>
            <person name="Jurka J."/>
            <person name="Kiialainen A."/>
            <person name="Lindgren G."/>
            <person name="Liu J."/>
            <person name="Magnani E."/>
            <person name="Mickelson J.R."/>
            <person name="Murray J."/>
            <person name="Nergadze S.G."/>
            <person name="Onofrio R."/>
            <person name="Pedroni S."/>
            <person name="Piras M.F."/>
            <person name="Raudsepp T."/>
            <person name="Rocchi M."/>
            <person name="Roeed K.H."/>
            <person name="Ryder O.A."/>
            <person name="Searle S."/>
            <person name="Skow L."/>
            <person name="Swinburne J.E."/>
            <person name="Syvaenen A.C."/>
            <person name="Tozaki T."/>
            <person name="Valberg S.J."/>
            <person name="Vaudin M."/>
            <person name="White J.R."/>
            <person name="Zody M.C."/>
            <person name="Lander E.S."/>
            <person name="Lindblad-Toh K."/>
        </authorList>
    </citation>
    <scope>NUCLEOTIDE SEQUENCE [LARGE SCALE GENOMIC DNA]</scope>
    <source>
        <strain evidence="7 8">Thoroughbred</strain>
    </source>
</reference>
<dbReference type="Gene3D" id="1.10.20.10">
    <property type="entry name" value="Histone, subunit A"/>
    <property type="match status" value="1"/>
</dbReference>
<dbReference type="PROSITE" id="PS50097">
    <property type="entry name" value="BTB"/>
    <property type="match status" value="1"/>
</dbReference>
<evidence type="ECO:0000256" key="4">
    <source>
        <dbReference type="ARBA" id="ARBA00071422"/>
    </source>
</evidence>
<evidence type="ECO:0000313" key="8">
    <source>
        <dbReference type="Proteomes" id="UP000002281"/>
    </source>
</evidence>
<dbReference type="SUPFAM" id="SSF54695">
    <property type="entry name" value="POZ domain"/>
    <property type="match status" value="1"/>
</dbReference>
<dbReference type="InterPro" id="IPR000210">
    <property type="entry name" value="BTB/POZ_dom"/>
</dbReference>
<name>A0A9L0RL40_HORSE</name>
<dbReference type="CDD" id="cd18526">
    <property type="entry name" value="BACK_ABTB2"/>
    <property type="match status" value="1"/>
</dbReference>
<feature type="domain" description="BTB" evidence="6">
    <location>
        <begin position="794"/>
        <end position="863"/>
    </location>
</feature>
<sequence>MAGTYSSTLKTLEDLTLDSGYGAGDSCRSLSLSSSKSNSQALHSSAQQHRGAAWWCYSGSMNSRHNSWDTVSTVLPEDPEVADLFARCPRLPELEEFPWSEGDVARVLRKGAGGRRLPPFSAEAARRLAGLLRRALIRVAREAQRLSVLHAKCTRFEVQSAVRLVHSWALAESCSLAAVKALSLYSMSAGDGLRRGKSARCGLTFSVGRFFRWMVDTRISVRIHEYAAISLTACMENLVEEIRARVLASQSPDGGGAGGGEVSPEVLEMVVNNDAELWGVLQPYEHLICGKNANGVLSLPAHFSPYRSGSLGRDEPADAYAQLELRTLEQSLLATCVGSISELSDLVSRAMHHMQGRHPLCPGSSPARQARQPPQPITWSPDALHTLYYFLRCPQMESMENPNLDPPRMALNNERPECCSSSFRRLDARAAAERFHQDLGFRMLSCGRTDLINQAIEALGPDGVNTMDDQGMTPLMYACAAGDEAMVQMLIDAGANLDIQVPSSSPRHPSIHPDSRHWTPLTFAVLHGHISVVQLLLDAGAHVEGSAVNGGEDSYAETPLQLASAAGNYELVSLLLSRGADPLLSMLEANGMASSLHEDMNCFSHSAAHGHRNVLRKLLTQPQQAKADVLSLEEILAEGVEEGGTTSQGSGSEGPVRLSRPRTKALQEAMYHSAEHGYVDITMELRTLGVPWKLHVWIESLRTSFSQSRYSVVQSLLRDFSSIKEEEYNEELVTEGLQLMFDILKTSKNDSVIQQLAAIFTHCYGSTPIPSIPEIRKTLPARLDPHFLNNKEMSDVTFLVEGKLFYAHKVLLVTASNRFKTLMTNKSEHDGDNSKTIEISDMKYHIFQLMMQYLYYGGTESMDIPTADVLELLSAASLFQLDALQRHCEILCSQMLSVESAVNTYKYAKIHNAPELALFCEGFFLKHMKALLEQDAFRQLIYGRSSKVQGLDPLQDLQSTLAERVHSVYITSRV</sequence>
<dbReference type="InterPro" id="IPR052089">
    <property type="entry name" value="Ankyrin-BTB/POZ_domain"/>
</dbReference>
<dbReference type="InterPro" id="IPR036770">
    <property type="entry name" value="Ankyrin_rpt-contain_sf"/>
</dbReference>
<dbReference type="Proteomes" id="UP000002281">
    <property type="component" value="Chromosome 12"/>
</dbReference>
<dbReference type="CDD" id="cd18350">
    <property type="entry name" value="BTB_POZ_ABTB2_BPOZ2"/>
    <property type="match status" value="1"/>
</dbReference>
<comment type="function">
    <text evidence="3">May be involved in the initiation of hepatocyte growth.</text>
</comment>
<dbReference type="PROSITE" id="PS50088">
    <property type="entry name" value="ANK_REPEAT"/>
    <property type="match status" value="3"/>
</dbReference>
<dbReference type="Ensembl" id="ENSECAT00000099385.1">
    <property type="protein sequence ID" value="ENSECAP00000062547.1"/>
    <property type="gene ID" value="ENSECAG00000016829.4"/>
</dbReference>
<dbReference type="Pfam" id="PF26281">
    <property type="entry name" value="Histone_ABTB"/>
    <property type="match status" value="1"/>
</dbReference>
<dbReference type="Gene3D" id="1.25.40.20">
    <property type="entry name" value="Ankyrin repeat-containing domain"/>
    <property type="match status" value="1"/>
</dbReference>
<reference evidence="7" key="2">
    <citation type="submission" date="2025-08" db="UniProtKB">
        <authorList>
            <consortium name="Ensembl"/>
        </authorList>
    </citation>
    <scope>IDENTIFICATION</scope>
    <source>
        <strain evidence="7">Thoroughbred</strain>
    </source>
</reference>
<feature type="repeat" description="ANK" evidence="5">
    <location>
        <begin position="470"/>
        <end position="502"/>
    </location>
</feature>
<dbReference type="InterPro" id="IPR011333">
    <property type="entry name" value="SKP1/BTB/POZ_sf"/>
</dbReference>
<dbReference type="CDD" id="cd22913">
    <property type="entry name" value="HFD_ABTB2-like"/>
    <property type="match status" value="1"/>
</dbReference>
<feature type="repeat" description="ANK" evidence="5">
    <location>
        <begin position="555"/>
        <end position="581"/>
    </location>
</feature>
<dbReference type="FunFam" id="3.30.710.10:FF:000030">
    <property type="entry name" value="Ankyrin repeat and BTB/POZ domain-containing protein BTBD11"/>
    <property type="match status" value="1"/>
</dbReference>
<dbReference type="PROSITE" id="PS50297">
    <property type="entry name" value="ANK_REP_REGION"/>
    <property type="match status" value="3"/>
</dbReference>